<feature type="compositionally biased region" description="Acidic residues" evidence="1">
    <location>
        <begin position="95"/>
        <end position="114"/>
    </location>
</feature>
<feature type="compositionally biased region" description="Basic and acidic residues" evidence="1">
    <location>
        <begin position="1"/>
        <end position="12"/>
    </location>
</feature>
<keyword evidence="3" id="KW-1185">Reference proteome</keyword>
<protein>
    <recommendedName>
        <fullName evidence="4">Gag protein</fullName>
    </recommendedName>
</protein>
<feature type="region of interest" description="Disordered" evidence="1">
    <location>
        <begin position="358"/>
        <end position="377"/>
    </location>
</feature>
<feature type="region of interest" description="Disordered" evidence="1">
    <location>
        <begin position="1"/>
        <end position="31"/>
    </location>
</feature>
<sequence>DEKEKKKEECEGKVTASHKSTNPFDAFISPHAPPPYHHYPVAELQALKVDPDLDCSPPRRPIAPPARAPAPPVRPAVQPVMPTALYPQMGAVGGQEEEGDPEIIPETPNEEVEEERTRRLPPSKKRQTRNTMKEENVSITAPMVEVSGPDGAMMVFRPWTVNDMREAMAHLPNPEEAGDRFSTELVTFCKEFSPTMYELRWLLAVKLGASNWHKVSGKLRGEDYRRVSSNWTDETNANYCTAVAELAEAIKVAVPSIEESVRDYYHRLYDTFNKHSGLDEPDDRGNQPGTWECHLRSWFLNGLRPEIAQTVKGNYTEWKNGHLAAILAHALHAEEQQTTKKERARAKTDKDLLCQDREAIRLPDNQQNRGGRGKGNF</sequence>
<evidence type="ECO:0000313" key="3">
    <source>
        <dbReference type="Proteomes" id="UP001529510"/>
    </source>
</evidence>
<feature type="compositionally biased region" description="Pro residues" evidence="1">
    <location>
        <begin position="58"/>
        <end position="74"/>
    </location>
</feature>
<evidence type="ECO:0008006" key="4">
    <source>
        <dbReference type="Google" id="ProtNLM"/>
    </source>
</evidence>
<evidence type="ECO:0000313" key="2">
    <source>
        <dbReference type="EMBL" id="KAL0197630.1"/>
    </source>
</evidence>
<feature type="non-terminal residue" evidence="2">
    <location>
        <position position="1"/>
    </location>
</feature>
<name>A0ABD0RJI8_CIRMR</name>
<feature type="region of interest" description="Disordered" evidence="1">
    <location>
        <begin position="51"/>
        <end position="74"/>
    </location>
</feature>
<dbReference type="EMBL" id="JAMKFB020000003">
    <property type="protein sequence ID" value="KAL0197630.1"/>
    <property type="molecule type" value="Genomic_DNA"/>
</dbReference>
<evidence type="ECO:0000256" key="1">
    <source>
        <dbReference type="SAM" id="MobiDB-lite"/>
    </source>
</evidence>
<dbReference type="Proteomes" id="UP001529510">
    <property type="component" value="Unassembled WGS sequence"/>
</dbReference>
<accession>A0ABD0RJI8</accession>
<proteinExistence type="predicted"/>
<dbReference type="AlphaFoldDB" id="A0ABD0RJI8"/>
<feature type="region of interest" description="Disordered" evidence="1">
    <location>
        <begin position="92"/>
        <end position="133"/>
    </location>
</feature>
<reference evidence="2 3" key="1">
    <citation type="submission" date="2024-05" db="EMBL/GenBank/DDBJ databases">
        <title>Genome sequencing and assembly of Indian major carp, Cirrhinus mrigala (Hamilton, 1822).</title>
        <authorList>
            <person name="Mohindra V."/>
            <person name="Chowdhury L.M."/>
            <person name="Lal K."/>
            <person name="Jena J.K."/>
        </authorList>
    </citation>
    <scope>NUCLEOTIDE SEQUENCE [LARGE SCALE GENOMIC DNA]</scope>
    <source>
        <strain evidence="2">CM1030</strain>
        <tissue evidence="2">Blood</tissue>
    </source>
</reference>
<comment type="caution">
    <text evidence="2">The sequence shown here is derived from an EMBL/GenBank/DDBJ whole genome shotgun (WGS) entry which is preliminary data.</text>
</comment>
<gene>
    <name evidence="2" type="ORF">M9458_006170</name>
</gene>
<organism evidence="2 3">
    <name type="scientific">Cirrhinus mrigala</name>
    <name type="common">Mrigala</name>
    <dbReference type="NCBI Taxonomy" id="683832"/>
    <lineage>
        <taxon>Eukaryota</taxon>
        <taxon>Metazoa</taxon>
        <taxon>Chordata</taxon>
        <taxon>Craniata</taxon>
        <taxon>Vertebrata</taxon>
        <taxon>Euteleostomi</taxon>
        <taxon>Actinopterygii</taxon>
        <taxon>Neopterygii</taxon>
        <taxon>Teleostei</taxon>
        <taxon>Ostariophysi</taxon>
        <taxon>Cypriniformes</taxon>
        <taxon>Cyprinidae</taxon>
        <taxon>Labeoninae</taxon>
        <taxon>Labeonini</taxon>
        <taxon>Cirrhinus</taxon>
    </lineage>
</organism>
<feature type="compositionally biased region" description="Basic residues" evidence="1">
    <location>
        <begin position="119"/>
        <end position="128"/>
    </location>
</feature>